<keyword evidence="3" id="KW-1185">Reference proteome</keyword>
<feature type="domain" description="DUF4097" evidence="1">
    <location>
        <begin position="87"/>
        <end position="262"/>
    </location>
</feature>
<gene>
    <name evidence="2" type="ORF">GCM10018785_29260</name>
</gene>
<dbReference type="InterPro" id="IPR025164">
    <property type="entry name" value="Toastrack_DUF4097"/>
</dbReference>
<evidence type="ECO:0000259" key="1">
    <source>
        <dbReference type="Pfam" id="PF13349"/>
    </source>
</evidence>
<protein>
    <recommendedName>
        <fullName evidence="1">DUF4097 domain-containing protein</fullName>
    </recommendedName>
</protein>
<proteinExistence type="predicted"/>
<organism evidence="2 3">
    <name type="scientific">Streptomyces longispororuber</name>
    <dbReference type="NCBI Taxonomy" id="68230"/>
    <lineage>
        <taxon>Bacteria</taxon>
        <taxon>Bacillati</taxon>
        <taxon>Actinomycetota</taxon>
        <taxon>Actinomycetes</taxon>
        <taxon>Kitasatosporales</taxon>
        <taxon>Streptomycetaceae</taxon>
        <taxon>Streptomyces</taxon>
    </lineage>
</organism>
<dbReference type="EMBL" id="BNBT01000035">
    <property type="protein sequence ID" value="GHE58166.1"/>
    <property type="molecule type" value="Genomic_DNA"/>
</dbReference>
<dbReference type="Pfam" id="PF13349">
    <property type="entry name" value="DUF4097"/>
    <property type="match status" value="1"/>
</dbReference>
<evidence type="ECO:0000313" key="2">
    <source>
        <dbReference type="EMBL" id="GHE58166.1"/>
    </source>
</evidence>
<dbReference type="Proteomes" id="UP000608024">
    <property type="component" value="Unassembled WGS sequence"/>
</dbReference>
<dbReference type="RefSeq" id="WP_190136352.1">
    <property type="nucleotide sequence ID" value="NZ_BNBT01000035.1"/>
</dbReference>
<reference evidence="2" key="1">
    <citation type="journal article" date="2014" name="Int. J. Syst. Evol. Microbiol.">
        <title>Complete genome sequence of Corynebacterium casei LMG S-19264T (=DSM 44701T), isolated from a smear-ripened cheese.</title>
        <authorList>
            <consortium name="US DOE Joint Genome Institute (JGI-PGF)"/>
            <person name="Walter F."/>
            <person name="Albersmeier A."/>
            <person name="Kalinowski J."/>
            <person name="Ruckert C."/>
        </authorList>
    </citation>
    <scope>NUCLEOTIDE SEQUENCE</scope>
    <source>
        <strain evidence="2">JCM 4784</strain>
    </source>
</reference>
<sequence>MPTFPTPAPISAKLRIAEGSVTVRAAPREVTVVEVRPTDGSDPRDVRAADEAHVAFSEGRLDITSPPQARAWARTSRRTGTGTGSVDVLIELPEGSALQGTAATVVLRGDGRLGECRFEAGRGDIELDEAGPLRLTTGSGVIGVARAVGRVRIANGSGQVRVDVVDGSAQIGNDDGLVSVGDATGKLRLSGVSGDFHVLRAQSDVEVKTAHGTVRLAEVVRGTVVVTASFGQVEIGVREGTAAKLDVSTLTGVVRHSLRPVEGPHETDDVVHVRVRTYNGSVSVDRS</sequence>
<dbReference type="AlphaFoldDB" id="A0A918ZKU4"/>
<name>A0A918ZKU4_9ACTN</name>
<reference evidence="2" key="2">
    <citation type="submission" date="2020-09" db="EMBL/GenBank/DDBJ databases">
        <authorList>
            <person name="Sun Q."/>
            <person name="Ohkuma M."/>
        </authorList>
    </citation>
    <scope>NUCLEOTIDE SEQUENCE</scope>
    <source>
        <strain evidence="2">JCM 4784</strain>
    </source>
</reference>
<evidence type="ECO:0000313" key="3">
    <source>
        <dbReference type="Proteomes" id="UP000608024"/>
    </source>
</evidence>
<accession>A0A918ZKU4</accession>
<comment type="caution">
    <text evidence="2">The sequence shown here is derived from an EMBL/GenBank/DDBJ whole genome shotgun (WGS) entry which is preliminary data.</text>
</comment>